<organism evidence="1 2">
    <name type="scientific">Solirubrobacter deserti</name>
    <dbReference type="NCBI Taxonomy" id="2282478"/>
    <lineage>
        <taxon>Bacteria</taxon>
        <taxon>Bacillati</taxon>
        <taxon>Actinomycetota</taxon>
        <taxon>Thermoleophilia</taxon>
        <taxon>Solirubrobacterales</taxon>
        <taxon>Solirubrobacteraceae</taxon>
        <taxon>Solirubrobacter</taxon>
    </lineage>
</organism>
<reference evidence="1" key="1">
    <citation type="submission" date="2022-10" db="EMBL/GenBank/DDBJ databases">
        <title>The WGS of Solirubrobacter sp. CPCC 204708.</title>
        <authorList>
            <person name="Jiang Z."/>
        </authorList>
    </citation>
    <scope>NUCLEOTIDE SEQUENCE</scope>
    <source>
        <strain evidence="1">CPCC 204708</strain>
    </source>
</reference>
<comment type="caution">
    <text evidence="1">The sequence shown here is derived from an EMBL/GenBank/DDBJ whole genome shotgun (WGS) entry which is preliminary data.</text>
</comment>
<sequence length="279" mass="30798">MIDRAEQYIWKTARVLEQRRFEAVFKDGDPAAVKAALEPYKTADGGYGYALEPDGRGPTSQPPHIWTALDTLEDVDATDPRVPDHLQAITAPDGGVPVATPNMAEWPVAPWWAIGTEGSLLATALLFAPLSKHVAHPWLNRAETFLWDAVDAIETTHPYEVEAAVTFLDAASDRPRAEAAAQRLGQLVREQNLVGAQPEGYGEGEIHHPHDFAKRADSLARQWFSDEELNASLDHLESRQAEHGGWDITWPVWTPAIAIEWSGLMTIGALQTLRSYGRV</sequence>
<proteinExistence type="predicted"/>
<keyword evidence="2" id="KW-1185">Reference proteome</keyword>
<dbReference type="Proteomes" id="UP001147700">
    <property type="component" value="Unassembled WGS sequence"/>
</dbReference>
<evidence type="ECO:0000313" key="1">
    <source>
        <dbReference type="EMBL" id="MDA0137729.1"/>
    </source>
</evidence>
<name>A0ABT4RGS8_9ACTN</name>
<evidence type="ECO:0000313" key="2">
    <source>
        <dbReference type="Proteomes" id="UP001147700"/>
    </source>
</evidence>
<gene>
    <name evidence="1" type="ORF">OJ962_09485</name>
</gene>
<dbReference type="RefSeq" id="WP_202953001.1">
    <property type="nucleotide sequence ID" value="NZ_JAPCID010000011.1"/>
</dbReference>
<protein>
    <submittedName>
        <fullName evidence="1">Uncharacterized protein</fullName>
    </submittedName>
</protein>
<accession>A0ABT4RGS8</accession>
<dbReference type="EMBL" id="JAPCID010000011">
    <property type="protein sequence ID" value="MDA0137729.1"/>
    <property type="molecule type" value="Genomic_DNA"/>
</dbReference>